<accession>A0A1C1A8U3</accession>
<dbReference type="EMBL" id="LYPC01000002">
    <property type="protein sequence ID" value="OCT17031.1"/>
    <property type="molecule type" value="Genomic_DNA"/>
</dbReference>
<dbReference type="RefSeq" id="WP_065850288.1">
    <property type="nucleotide sequence ID" value="NZ_LYPC01000002.1"/>
</dbReference>
<name>A0A1C1A8U3_9BACL</name>
<protein>
    <recommendedName>
        <fullName evidence="1">Copper amine oxidase-like N-terminal domain-containing protein</fullName>
    </recommendedName>
</protein>
<sequence>MKKIPKWSKIAIIGTLMGTCFGAGVYAQDVLQRVDAYLRSDFKVVVNGKDIKLESPPLIYNNTSYLPVKELSGYLGSIVNWTESTKTIYINQRVNPNQPTEGNQTNYTEMTLQFPYAQYMDYRGATYPMLINMADQTYYRIVDLQRMGIRTEGMRKAKEKYTGELYVSEAELKTAVGNESPTISYTNFDPLVITGEMDPTKLKVLKAFVDQYRYFEINKVVLSWTPIILDKMPAENTYSYLLTDSGHFFRSTITLNPITKTDGTFDYSIGSSSKEDIEIPKVNN</sequence>
<feature type="domain" description="Copper amine oxidase-like N-terminal" evidence="1">
    <location>
        <begin position="45"/>
        <end position="90"/>
    </location>
</feature>
<dbReference type="Proteomes" id="UP000093309">
    <property type="component" value="Unassembled WGS sequence"/>
</dbReference>
<dbReference type="AlphaFoldDB" id="A0A1C1A8U3"/>
<evidence type="ECO:0000259" key="1">
    <source>
        <dbReference type="Pfam" id="PF07833"/>
    </source>
</evidence>
<proteinExistence type="predicted"/>
<dbReference type="InterPro" id="IPR036582">
    <property type="entry name" value="Mao_N_sf"/>
</dbReference>
<dbReference type="OrthoDB" id="2664348at2"/>
<dbReference type="SUPFAM" id="SSF55383">
    <property type="entry name" value="Copper amine oxidase, domain N"/>
    <property type="match status" value="1"/>
</dbReference>
<reference evidence="3" key="1">
    <citation type="submission" date="2016-05" db="EMBL/GenBank/DDBJ databases">
        <title>Paenibacillus oryzae. sp. nov., isolated from the rice root.</title>
        <authorList>
            <person name="Zhang J."/>
            <person name="Zhang X."/>
        </authorList>
    </citation>
    <scope>NUCLEOTIDE SEQUENCE [LARGE SCALE GENOMIC DNA]</scope>
    <source>
        <strain evidence="3">KCTC13222</strain>
    </source>
</reference>
<keyword evidence="3" id="KW-1185">Reference proteome</keyword>
<dbReference type="InterPro" id="IPR012854">
    <property type="entry name" value="Cu_amine_oxidase-like_N"/>
</dbReference>
<evidence type="ECO:0000313" key="3">
    <source>
        <dbReference type="Proteomes" id="UP000093309"/>
    </source>
</evidence>
<gene>
    <name evidence="2" type="ORF">A8709_23870</name>
</gene>
<comment type="caution">
    <text evidence="2">The sequence shown here is derived from an EMBL/GenBank/DDBJ whole genome shotgun (WGS) entry which is preliminary data.</text>
</comment>
<organism evidence="2 3">
    <name type="scientific">Paenibacillus pectinilyticus</name>
    <dbReference type="NCBI Taxonomy" id="512399"/>
    <lineage>
        <taxon>Bacteria</taxon>
        <taxon>Bacillati</taxon>
        <taxon>Bacillota</taxon>
        <taxon>Bacilli</taxon>
        <taxon>Bacillales</taxon>
        <taxon>Paenibacillaceae</taxon>
        <taxon>Paenibacillus</taxon>
    </lineage>
</organism>
<dbReference type="Pfam" id="PF07833">
    <property type="entry name" value="Cu_amine_oxidN1"/>
    <property type="match status" value="1"/>
</dbReference>
<evidence type="ECO:0000313" key="2">
    <source>
        <dbReference type="EMBL" id="OCT17031.1"/>
    </source>
</evidence>